<protein>
    <submittedName>
        <fullName evidence="3">Uncharacterized protein</fullName>
    </submittedName>
</protein>
<dbReference type="EMBL" id="JACSNR010000002">
    <property type="protein sequence ID" value="MBM6922653.1"/>
    <property type="molecule type" value="Genomic_DNA"/>
</dbReference>
<dbReference type="RefSeq" id="WP_204719686.1">
    <property type="nucleotide sequence ID" value="NZ_JACSNR010000002.1"/>
</dbReference>
<evidence type="ECO:0000256" key="1">
    <source>
        <dbReference type="SAM" id="MobiDB-lite"/>
    </source>
</evidence>
<feature type="compositionally biased region" description="Basic and acidic residues" evidence="1">
    <location>
        <begin position="379"/>
        <end position="397"/>
    </location>
</feature>
<organism evidence="3 4">
    <name type="scientific">Hydrogenoanaerobacterium saccharovorans</name>
    <dbReference type="NCBI Taxonomy" id="474960"/>
    <lineage>
        <taxon>Bacteria</taxon>
        <taxon>Bacillati</taxon>
        <taxon>Bacillota</taxon>
        <taxon>Clostridia</taxon>
        <taxon>Eubacteriales</taxon>
        <taxon>Oscillospiraceae</taxon>
        <taxon>Hydrogenoanaerobacterium</taxon>
    </lineage>
</organism>
<comment type="caution">
    <text evidence="3">The sequence shown here is derived from an EMBL/GenBank/DDBJ whole genome shotgun (WGS) entry which is preliminary data.</text>
</comment>
<feature type="compositionally biased region" description="Basic and acidic residues" evidence="1">
    <location>
        <begin position="59"/>
        <end position="95"/>
    </location>
</feature>
<evidence type="ECO:0000313" key="3">
    <source>
        <dbReference type="EMBL" id="MBM6922653.1"/>
    </source>
</evidence>
<feature type="transmembrane region" description="Helical" evidence="2">
    <location>
        <begin position="962"/>
        <end position="985"/>
    </location>
</feature>
<gene>
    <name evidence="3" type="ORF">H9X81_02940</name>
</gene>
<dbReference type="Gene3D" id="3.40.1110.10">
    <property type="entry name" value="Calcium-transporting ATPase, cytoplasmic domain N"/>
    <property type="match status" value="1"/>
</dbReference>
<feature type="transmembrane region" description="Helical" evidence="2">
    <location>
        <begin position="472"/>
        <end position="497"/>
    </location>
</feature>
<name>A0ABS2GLG9_9FIRM</name>
<evidence type="ECO:0000256" key="2">
    <source>
        <dbReference type="SAM" id="Phobius"/>
    </source>
</evidence>
<feature type="transmembrane region" description="Helical" evidence="2">
    <location>
        <begin position="932"/>
        <end position="956"/>
    </location>
</feature>
<feature type="transmembrane region" description="Helical" evidence="2">
    <location>
        <begin position="656"/>
        <end position="678"/>
    </location>
</feature>
<keyword evidence="2" id="KW-1133">Transmembrane helix</keyword>
<keyword evidence="4" id="KW-1185">Reference proteome</keyword>
<dbReference type="Proteomes" id="UP000724149">
    <property type="component" value="Unassembled WGS sequence"/>
</dbReference>
<feature type="compositionally biased region" description="Basic and acidic residues" evidence="1">
    <location>
        <begin position="111"/>
        <end position="169"/>
    </location>
</feature>
<feature type="transmembrane region" description="Helical" evidence="2">
    <location>
        <begin position="540"/>
        <end position="558"/>
    </location>
</feature>
<proteinExistence type="predicted"/>
<feature type="region of interest" description="Disordered" evidence="1">
    <location>
        <begin position="13"/>
        <end position="307"/>
    </location>
</feature>
<keyword evidence="2" id="KW-0812">Transmembrane</keyword>
<sequence length="991" mass="113834">MADRYNVDDILEEIKRKKSGSGSMISSRRAQDEDEAPVYSRYDQEPDEASYETRYTRSRSVDDYEEPPRRRRESRYEDDRYEDRYAARPARSRDYDDYDDYDDRPRRRPEPRREYEDYPAERRESRRYDSRYDEDYEEPRRPARRREDRYDDDRYDDRYAARPARSRDYDDYDDYDDRPRRRPEPRREYEDYPPERRESRRDEEPRSGFRFRGEAEDEMPAARTERYKEPPRRRRDEYEEPPRKAEPERTREPERSREPDDDLSILRDRISDNTPRRSRFADLEEEESSAPAAAPAAPQGVSGETIITSREDILKNFGRGRTQSFTRNFDAAKAERRQDIAAIQKEVSGEEEPPVPDDYTATQMNIDLYSMDEQGNSKAETERRDRRRRQKEEKGEPVVEEELDDLTDEVDDFNTPKDANKVYARIRKTKKGLMIRLGLSVVLFALMCYLTVSLKNINLPLLTFMLPEKNMRVFMGVNLGVLVLAVLLNISTILGGLKALFTLRPSGDGPVAVAALAAVIQGIVLIVFPDQVTSDNVGYYFAVVILVLIFNLIGKLFMINRVDQNFRLLAEGGYQRHAFNIINDRNLARELTQNLDLEQPVVGYSQPADFLTNFMHLSFTEDFGENVSRITTPIFLVADLVCSIIVMVIYGDPFLALTVFSAATLLSAPLTSTIVGNLPLRRMNKALSQDGSMVAGYTALDRFDDINCFVIRDSELFGPQSITLHGIKTFDQKRIDEAMVDAASIVCKSDCVLSYIFTQMIGGNEKILKKADSIVYEDSMGISAWVDGKRVLIGNRELMMNHNIEIPSKDYEKKFVKDGREVLYLANSGELTAIFVLSYAADPDIVDELGVLVDRDIGISVYTTDSNITPQKISELFDFPEDMVEIVPYKLHGQCDRLMAHKDRARAEIVYNGSLASKVRTLSGIITAKTSILLGVILQGVGMTLGYFAVCLLAFTNSNGNGFGTLSFTLLIAYQLFWGLITMLLPNLRRY</sequence>
<evidence type="ECO:0000313" key="4">
    <source>
        <dbReference type="Proteomes" id="UP000724149"/>
    </source>
</evidence>
<feature type="compositionally biased region" description="Low complexity" evidence="1">
    <location>
        <begin position="289"/>
        <end position="298"/>
    </location>
</feature>
<dbReference type="InterPro" id="IPR023299">
    <property type="entry name" value="ATPase_P-typ_cyto_dom_N"/>
</dbReference>
<reference evidence="3 4" key="1">
    <citation type="journal article" date="2021" name="Sci. Rep.">
        <title>The distribution of antibiotic resistance genes in chicken gut microbiota commensals.</title>
        <authorList>
            <person name="Juricova H."/>
            <person name="Matiasovicova J."/>
            <person name="Kubasova T."/>
            <person name="Cejkova D."/>
            <person name="Rychlik I."/>
        </authorList>
    </citation>
    <scope>NUCLEOTIDE SEQUENCE [LARGE SCALE GENOMIC DNA]</scope>
    <source>
        <strain evidence="3 4">An564</strain>
    </source>
</reference>
<feature type="compositionally biased region" description="Basic and acidic residues" evidence="1">
    <location>
        <begin position="223"/>
        <end position="282"/>
    </location>
</feature>
<feature type="transmembrane region" description="Helical" evidence="2">
    <location>
        <begin position="509"/>
        <end position="528"/>
    </location>
</feature>
<feature type="transmembrane region" description="Helical" evidence="2">
    <location>
        <begin position="630"/>
        <end position="650"/>
    </location>
</feature>
<feature type="transmembrane region" description="Helical" evidence="2">
    <location>
        <begin position="433"/>
        <end position="452"/>
    </location>
</feature>
<keyword evidence="2" id="KW-0472">Membrane</keyword>
<accession>A0ABS2GLG9</accession>
<feature type="region of interest" description="Disordered" evidence="1">
    <location>
        <begin position="368"/>
        <end position="402"/>
    </location>
</feature>
<feature type="compositionally biased region" description="Basic and acidic residues" evidence="1">
    <location>
        <begin position="185"/>
        <end position="214"/>
    </location>
</feature>